<dbReference type="AlphaFoldDB" id="A0A521C9Q3"/>
<sequence>MKSMSQLLEDSLLLIWNNRNSVERLELMEKIYSGDIVFFENDYSEPFKGFTAINDLIDKLQLSWPESFKFTTTDFEINHNIQYVSWVLGPDAQQPVAAGKDIAIIENGKIVSLYLFLDKD</sequence>
<evidence type="ECO:0008006" key="3">
    <source>
        <dbReference type="Google" id="ProtNLM"/>
    </source>
</evidence>
<gene>
    <name evidence="1" type="ORF">SAMN06265348_103359</name>
</gene>
<keyword evidence="2" id="KW-1185">Reference proteome</keyword>
<dbReference type="SUPFAM" id="SSF54427">
    <property type="entry name" value="NTF2-like"/>
    <property type="match status" value="1"/>
</dbReference>
<dbReference type="Gene3D" id="3.10.450.50">
    <property type="match status" value="1"/>
</dbReference>
<reference evidence="1 2" key="1">
    <citation type="submission" date="2017-05" db="EMBL/GenBank/DDBJ databases">
        <authorList>
            <person name="Varghese N."/>
            <person name="Submissions S."/>
        </authorList>
    </citation>
    <scope>NUCLEOTIDE SEQUENCE [LARGE SCALE GENOMIC DNA]</scope>
    <source>
        <strain evidence="1 2">DSM 19036</strain>
    </source>
</reference>
<organism evidence="1 2">
    <name type="scientific">Pedobacter westerhofensis</name>
    <dbReference type="NCBI Taxonomy" id="425512"/>
    <lineage>
        <taxon>Bacteria</taxon>
        <taxon>Pseudomonadati</taxon>
        <taxon>Bacteroidota</taxon>
        <taxon>Sphingobacteriia</taxon>
        <taxon>Sphingobacteriales</taxon>
        <taxon>Sphingobacteriaceae</taxon>
        <taxon>Pedobacter</taxon>
    </lineage>
</organism>
<proteinExistence type="predicted"/>
<evidence type="ECO:0000313" key="2">
    <source>
        <dbReference type="Proteomes" id="UP000320300"/>
    </source>
</evidence>
<dbReference type="InterPro" id="IPR032710">
    <property type="entry name" value="NTF2-like_dom_sf"/>
</dbReference>
<protein>
    <recommendedName>
        <fullName evidence="3">SnoaL-like domain-containing protein</fullName>
    </recommendedName>
</protein>
<dbReference type="EMBL" id="FXTN01000003">
    <property type="protein sequence ID" value="SMO56126.1"/>
    <property type="molecule type" value="Genomic_DNA"/>
</dbReference>
<dbReference type="Proteomes" id="UP000320300">
    <property type="component" value="Unassembled WGS sequence"/>
</dbReference>
<dbReference type="OrthoDB" id="2613830at2"/>
<accession>A0A521C9Q3</accession>
<name>A0A521C9Q3_9SPHI</name>
<evidence type="ECO:0000313" key="1">
    <source>
        <dbReference type="EMBL" id="SMO56126.1"/>
    </source>
</evidence>